<name>A0ABU1TQD2_9FLAO</name>
<comment type="caution">
    <text evidence="2">The sequence shown here is derived from an EMBL/GenBank/DDBJ whole genome shotgun (WGS) entry which is preliminary data.</text>
</comment>
<evidence type="ECO:0000313" key="3">
    <source>
        <dbReference type="Proteomes" id="UP001255185"/>
    </source>
</evidence>
<proteinExistence type="predicted"/>
<dbReference type="Proteomes" id="UP001255185">
    <property type="component" value="Unassembled WGS sequence"/>
</dbReference>
<dbReference type="InterPro" id="IPR010693">
    <property type="entry name" value="Divergent_4Fe-4S_mono-cluster"/>
</dbReference>
<organism evidence="2 3">
    <name type="scientific">Flavobacterium arsenatis</name>
    <dbReference type="NCBI Taxonomy" id="1484332"/>
    <lineage>
        <taxon>Bacteria</taxon>
        <taxon>Pseudomonadati</taxon>
        <taxon>Bacteroidota</taxon>
        <taxon>Flavobacteriia</taxon>
        <taxon>Flavobacteriales</taxon>
        <taxon>Flavobacteriaceae</taxon>
        <taxon>Flavobacterium</taxon>
    </lineage>
</organism>
<keyword evidence="3" id="KW-1185">Reference proteome</keyword>
<evidence type="ECO:0000259" key="1">
    <source>
        <dbReference type="Pfam" id="PF06902"/>
    </source>
</evidence>
<dbReference type="Pfam" id="PF06902">
    <property type="entry name" value="Fer4_19"/>
    <property type="match status" value="1"/>
</dbReference>
<reference evidence="2 3" key="1">
    <citation type="submission" date="2023-07" db="EMBL/GenBank/DDBJ databases">
        <title>Sorghum-associated microbial communities from plants grown in Nebraska, USA.</title>
        <authorList>
            <person name="Schachtman D."/>
        </authorList>
    </citation>
    <scope>NUCLEOTIDE SEQUENCE [LARGE SCALE GENOMIC DNA]</scope>
    <source>
        <strain evidence="2 3">3773</strain>
    </source>
</reference>
<gene>
    <name evidence="2" type="ORF">J2X31_002118</name>
</gene>
<dbReference type="SUPFAM" id="SSF54862">
    <property type="entry name" value="4Fe-4S ferredoxins"/>
    <property type="match status" value="1"/>
</dbReference>
<accession>A0ABU1TQD2</accession>
<feature type="domain" description="Divergent 4Fe-4S mono-cluster" evidence="1">
    <location>
        <begin position="9"/>
        <end position="69"/>
    </location>
</feature>
<dbReference type="RefSeq" id="WP_310026545.1">
    <property type="nucleotide sequence ID" value="NZ_JAVDVI010000008.1"/>
</dbReference>
<dbReference type="Gene3D" id="3.30.70.20">
    <property type="match status" value="1"/>
</dbReference>
<dbReference type="EMBL" id="JAVDVI010000008">
    <property type="protein sequence ID" value="MDR6968103.1"/>
    <property type="molecule type" value="Genomic_DNA"/>
</dbReference>
<sequence length="70" mass="7936">METIKEYPKDNLTVLWNQKKCIHAAVCVKSLPKVYNPKAKPWITTENASVEELKKQIDACPSGALSYRES</sequence>
<protein>
    <submittedName>
        <fullName evidence="2">Fe-S cluster protein YjdI</fullName>
    </submittedName>
</protein>
<evidence type="ECO:0000313" key="2">
    <source>
        <dbReference type="EMBL" id="MDR6968103.1"/>
    </source>
</evidence>